<dbReference type="EMBL" id="QSQN01000003">
    <property type="protein sequence ID" value="RGK42406.1"/>
    <property type="molecule type" value="Genomic_DNA"/>
</dbReference>
<accession>A0A3E4LYH1</accession>
<dbReference type="AlphaFoldDB" id="A0A3E4LYH1"/>
<sequence>MDSILNKLTEIESAAVGIVQHAEAEKSILDEKYDEKRRQFDLELEAETQKQILAIQDDLQKKTSQILSSQSNESLAQINALQKEYEENHTLYAQKILRKITEV</sequence>
<evidence type="ECO:0008006" key="3">
    <source>
        <dbReference type="Google" id="ProtNLM"/>
    </source>
</evidence>
<protein>
    <recommendedName>
        <fullName evidence="3">ATPase</fullName>
    </recommendedName>
</protein>
<dbReference type="Proteomes" id="UP000260793">
    <property type="component" value="Unassembled WGS sequence"/>
</dbReference>
<reference evidence="1 2" key="1">
    <citation type="submission" date="2018-08" db="EMBL/GenBank/DDBJ databases">
        <title>A genome reference for cultivated species of the human gut microbiota.</title>
        <authorList>
            <person name="Zou Y."/>
            <person name="Xue W."/>
            <person name="Luo G."/>
        </authorList>
    </citation>
    <scope>NUCLEOTIDE SEQUENCE [LARGE SCALE GENOMIC DNA]</scope>
    <source>
        <strain evidence="1 2">TF11-7</strain>
    </source>
</reference>
<organism evidence="1 2">
    <name type="scientific">[Ruminococcus] lactaris</name>
    <dbReference type="NCBI Taxonomy" id="46228"/>
    <lineage>
        <taxon>Bacteria</taxon>
        <taxon>Bacillati</taxon>
        <taxon>Bacillota</taxon>
        <taxon>Clostridia</taxon>
        <taxon>Lachnospirales</taxon>
        <taxon>Lachnospiraceae</taxon>
        <taxon>Mediterraneibacter</taxon>
    </lineage>
</organism>
<gene>
    <name evidence="1" type="ORF">DXD17_01540</name>
</gene>
<comment type="caution">
    <text evidence="1">The sequence shown here is derived from an EMBL/GenBank/DDBJ whole genome shotgun (WGS) entry which is preliminary data.</text>
</comment>
<name>A0A3E4LYH1_9FIRM</name>
<evidence type="ECO:0000313" key="1">
    <source>
        <dbReference type="EMBL" id="RGK42406.1"/>
    </source>
</evidence>
<evidence type="ECO:0000313" key="2">
    <source>
        <dbReference type="Proteomes" id="UP000260793"/>
    </source>
</evidence>
<proteinExistence type="predicted"/>
<dbReference type="RefSeq" id="WP_117687603.1">
    <property type="nucleotide sequence ID" value="NZ_QSQN01000003.1"/>
</dbReference>